<dbReference type="EMBL" id="CP009961">
    <property type="protein sequence ID" value="AKG38462.1"/>
    <property type="molecule type" value="Genomic_DNA"/>
</dbReference>
<dbReference type="HOGENOM" id="CLU_1253651_0_0_2"/>
<dbReference type="STRING" id="1550241.MA03_03070"/>
<dbReference type="PATRIC" id="fig|1550241.5.peg.652"/>
<proteinExistence type="predicted"/>
<dbReference type="GeneID" id="25401179"/>
<dbReference type="KEGG" id="thf:MA03_03070"/>
<evidence type="ECO:0000313" key="1">
    <source>
        <dbReference type="EMBL" id="AKG38462.1"/>
    </source>
</evidence>
<protein>
    <submittedName>
        <fullName evidence="1">Uncharacterized protein</fullName>
    </submittedName>
</protein>
<dbReference type="AlphaFoldDB" id="A0A0F7FGU6"/>
<keyword evidence="2" id="KW-1185">Reference proteome</keyword>
<organism evidence="1 2">
    <name type="scientific">Infirmifilum uzonense</name>
    <dbReference type="NCBI Taxonomy" id="1550241"/>
    <lineage>
        <taxon>Archaea</taxon>
        <taxon>Thermoproteota</taxon>
        <taxon>Thermoprotei</taxon>
        <taxon>Thermofilales</taxon>
        <taxon>Thermofilaceae</taxon>
        <taxon>Infirmifilum</taxon>
    </lineage>
</organism>
<gene>
    <name evidence="1" type="ORF">MA03_03070</name>
</gene>
<name>A0A0F7FGU6_9CREN</name>
<reference evidence="1 2" key="1">
    <citation type="journal article" date="2015" name="Stand. Genomic Sci.">
        <title>Complete genome sequence of and proposal of Thermofilum uzonense sp. nov. a novel hyperthermophilic crenarchaeon and emended description of the genus Thermofilum.</title>
        <authorList>
            <person name="Toshchakov S.V."/>
            <person name="Korzhenkov A.A."/>
            <person name="Samarov N.I."/>
            <person name="Mazunin I.O."/>
            <person name="Mozhey O.I."/>
            <person name="Shmyr I.S."/>
            <person name="Derbikova K.S."/>
            <person name="Taranov E.A."/>
            <person name="Dominova I.N."/>
            <person name="Bonch-Osmolovskaya E.A."/>
            <person name="Patrushev M.V."/>
            <person name="Podosokorskaya O.A."/>
            <person name="Kublanov I.V."/>
        </authorList>
    </citation>
    <scope>NUCLEOTIDE SEQUENCE [LARGE SCALE GENOMIC DNA]</scope>
    <source>
        <strain evidence="1 2">1807-2</strain>
    </source>
</reference>
<dbReference type="RefSeq" id="WP_052883871.1">
    <property type="nucleotide sequence ID" value="NZ_CP009961.1"/>
</dbReference>
<evidence type="ECO:0000313" key="2">
    <source>
        <dbReference type="Proteomes" id="UP000067434"/>
    </source>
</evidence>
<dbReference type="Proteomes" id="UP000067434">
    <property type="component" value="Chromosome"/>
</dbReference>
<sequence length="220" mass="25269">MDTFIRASELPRKGREYLIEEIRPGTATLVYGQVELLEKALYRLVSAWASSGERSLIVSFVDYHESQVIDTYTLAEYMLSENMDPEAGLKLVYLATLYNKRQAVSLDYKRVLDHVRPGVVALYRVSRLFKHAEYPLLLSALSRAREVMMRGLPLVVFVDESQSRRGLPEGPAYLLHFSSTVIRLKGLRGGYIEASLVKSPWRRERSEFFESNIRAVEGWF</sequence>
<accession>A0A0F7FGU6</accession>